<dbReference type="Pfam" id="PF01414">
    <property type="entry name" value="DSL"/>
    <property type="match status" value="1"/>
</dbReference>
<name>A0A8B6HAR6_MYTGA</name>
<keyword evidence="5 9" id="KW-1133">Transmembrane helix</keyword>
<dbReference type="OrthoDB" id="6124250at2759"/>
<evidence type="ECO:0000256" key="5">
    <source>
        <dbReference type="ARBA" id="ARBA00022989"/>
    </source>
</evidence>
<reference evidence="11" key="1">
    <citation type="submission" date="2018-11" db="EMBL/GenBank/DDBJ databases">
        <authorList>
            <person name="Alioto T."/>
            <person name="Alioto T."/>
        </authorList>
    </citation>
    <scope>NUCLEOTIDE SEQUENCE</scope>
</reference>
<dbReference type="Pfam" id="PF07657">
    <property type="entry name" value="MNNL"/>
    <property type="match status" value="1"/>
</dbReference>
<keyword evidence="9" id="KW-0472">Membrane</keyword>
<comment type="caution">
    <text evidence="11">The sequence shown here is derived from an EMBL/GenBank/DDBJ whole genome shotgun (WGS) entry which is preliminary data.</text>
</comment>
<evidence type="ECO:0000259" key="10">
    <source>
        <dbReference type="PROSITE" id="PS51051"/>
    </source>
</evidence>
<dbReference type="EMBL" id="UYJE01009715">
    <property type="protein sequence ID" value="VDI76079.1"/>
    <property type="molecule type" value="Genomic_DNA"/>
</dbReference>
<evidence type="ECO:0000256" key="2">
    <source>
        <dbReference type="ARBA" id="ARBA00022536"/>
    </source>
</evidence>
<feature type="disulfide bond" evidence="8">
    <location>
        <begin position="201"/>
        <end position="210"/>
    </location>
</feature>
<feature type="non-terminal residue" evidence="11">
    <location>
        <position position="1"/>
    </location>
</feature>
<dbReference type="FunFam" id="2.10.25.140:FF:000001">
    <property type="entry name" value="Delta-like protein"/>
    <property type="match status" value="1"/>
</dbReference>
<keyword evidence="6 8" id="KW-1015">Disulfide bond</keyword>
<dbReference type="InterPro" id="IPR011651">
    <property type="entry name" value="Notch_ligand_N"/>
</dbReference>
<dbReference type="Gene3D" id="2.10.25.140">
    <property type="match status" value="1"/>
</dbReference>
<keyword evidence="7" id="KW-0325">Glycoprotein</keyword>
<keyword evidence="12" id="KW-1185">Reference proteome</keyword>
<feature type="domain" description="DSL" evidence="10">
    <location>
        <begin position="166"/>
        <end position="210"/>
    </location>
</feature>
<feature type="disulfide bond" evidence="8">
    <location>
        <begin position="168"/>
        <end position="177"/>
    </location>
</feature>
<keyword evidence="2 9" id="KW-0245">EGF-like domain</keyword>
<sequence length="436" mass="48506">MVLFVQIEETYCKGTIRLKFLEYDNPTGTDAKGDCCDSPINTPGCTIGTCDHLFRICLLDSLYPLNISKCLQSSEIITSDKNVVKFDQNQQHVQFVFDTWKGEAPINIVVLDSNTDDKTNVLIDHFYVTYNSTKAGFNQTSTTADNFNLIGTRSNNPTSLKFSMLVFCDPNYYGGDCSIKCVPTNKCEGHYSCDHQGNKVCMSGWRGTDCTDQVPGSDVDCSVYTNSTDKTEFSTSEWEGMYSCDNKQHSYPFLLNATKPKHTLVATVSFRNITVQVSGTYSNLSKALALQVETSFLYEGHNLTKISLETREISTSGMIGQLSLYKADGGKLTCIVDPLSLKKAYFDGCDFKGTCVRYGKSKRNYYCCCNDGTIGTSCTKSTMHPSITTKMNTKKISTTTDLPQKSTRPYVNVTHKQTAFAQNTRTTRKSHYTGIP</sequence>
<proteinExistence type="predicted"/>
<evidence type="ECO:0000256" key="4">
    <source>
        <dbReference type="ARBA" id="ARBA00022737"/>
    </source>
</evidence>
<gene>
    <name evidence="11" type="ORF">MGAL_10B017617</name>
</gene>
<dbReference type="PROSITE" id="PS51051">
    <property type="entry name" value="DSL"/>
    <property type="match status" value="1"/>
</dbReference>
<dbReference type="InterPro" id="IPR001774">
    <property type="entry name" value="DSL"/>
</dbReference>
<dbReference type="SMART" id="SM00051">
    <property type="entry name" value="DSL"/>
    <property type="match status" value="1"/>
</dbReference>
<evidence type="ECO:0000256" key="9">
    <source>
        <dbReference type="RuleBase" id="RU280815"/>
    </source>
</evidence>
<dbReference type="GO" id="GO:0016020">
    <property type="term" value="C:membrane"/>
    <property type="evidence" value="ECO:0007669"/>
    <property type="project" value="UniProtKB-SubCell"/>
</dbReference>
<keyword evidence="9" id="KW-0732">Signal</keyword>
<dbReference type="GO" id="GO:0007219">
    <property type="term" value="P:Notch signaling pathway"/>
    <property type="evidence" value="ECO:0007669"/>
    <property type="project" value="InterPro"/>
</dbReference>
<evidence type="ECO:0000256" key="1">
    <source>
        <dbReference type="ARBA" id="ARBA00022473"/>
    </source>
</evidence>
<evidence type="ECO:0000256" key="8">
    <source>
        <dbReference type="PROSITE-ProRule" id="PRU00377"/>
    </source>
</evidence>
<keyword evidence="1 9" id="KW-0217">Developmental protein</keyword>
<evidence type="ECO:0000313" key="11">
    <source>
        <dbReference type="EMBL" id="VDI76079.1"/>
    </source>
</evidence>
<evidence type="ECO:0000313" key="12">
    <source>
        <dbReference type="Proteomes" id="UP000596742"/>
    </source>
</evidence>
<evidence type="ECO:0000256" key="6">
    <source>
        <dbReference type="ARBA" id="ARBA00023157"/>
    </source>
</evidence>
<keyword evidence="3 9" id="KW-0812">Transmembrane</keyword>
<organism evidence="11 12">
    <name type="scientific">Mytilus galloprovincialis</name>
    <name type="common">Mediterranean mussel</name>
    <dbReference type="NCBI Taxonomy" id="29158"/>
    <lineage>
        <taxon>Eukaryota</taxon>
        <taxon>Metazoa</taxon>
        <taxon>Spiralia</taxon>
        <taxon>Lophotrochozoa</taxon>
        <taxon>Mollusca</taxon>
        <taxon>Bivalvia</taxon>
        <taxon>Autobranchia</taxon>
        <taxon>Pteriomorphia</taxon>
        <taxon>Mytilida</taxon>
        <taxon>Mytiloidea</taxon>
        <taxon>Mytilidae</taxon>
        <taxon>Mytilinae</taxon>
        <taxon>Mytilus</taxon>
    </lineage>
</organism>
<dbReference type="AlphaFoldDB" id="A0A8B6HAR6"/>
<keyword evidence="4 9" id="KW-0677">Repeat</keyword>
<comment type="subcellular location">
    <subcellularLocation>
        <location evidence="9">Membrane</location>
        <topology evidence="9">Single-pass type I membrane protein</topology>
    </subcellularLocation>
</comment>
<dbReference type="Proteomes" id="UP000596742">
    <property type="component" value="Unassembled WGS sequence"/>
</dbReference>
<feature type="disulfide bond" evidence="8">
    <location>
        <begin position="181"/>
        <end position="193"/>
    </location>
</feature>
<comment type="function">
    <text evidence="9">Putative Notch ligand involved in the mediation of Notch signaling.</text>
</comment>
<accession>A0A8B6HAR6</accession>
<evidence type="ECO:0000256" key="7">
    <source>
        <dbReference type="ARBA" id="ARBA00023180"/>
    </source>
</evidence>
<evidence type="ECO:0000256" key="3">
    <source>
        <dbReference type="ARBA" id="ARBA00022692"/>
    </source>
</evidence>
<protein>
    <recommendedName>
        <fullName evidence="9">Delta-like protein</fullName>
    </recommendedName>
</protein>
<dbReference type="Gene3D" id="2.60.40.3510">
    <property type="match status" value="1"/>
</dbReference>